<dbReference type="AlphaFoldDB" id="A0AAV2TUN9"/>
<name>A0AAV2TUN9_CALDB</name>
<protein>
    <recommendedName>
        <fullName evidence="2">Biogenesis of lysosome-related organelles complex 1 subunit 1</fullName>
    </recommendedName>
</protein>
<sequence>MLGAILKEHQASRDCRKALVSRKKHAMSKAMDELVVTLFQKIDDNVEKAYNNQRRLNAEIKKLHEKTQVYKRQLEGWLKLADELSKTLKELGDVENWASRMERDAFLLDGCLRLFLTHGSSNQATSGRKETFVSQDAPLIR</sequence>
<reference evidence="5" key="1">
    <citation type="submission" date="2024-06" db="EMBL/GenBank/DDBJ databases">
        <authorList>
            <person name="Liu X."/>
            <person name="Lenzi L."/>
            <person name="Haldenby T S."/>
            <person name="Uol C."/>
        </authorList>
    </citation>
    <scope>NUCLEOTIDE SEQUENCE</scope>
</reference>
<comment type="caution">
    <text evidence="5">The sequence shown here is derived from an EMBL/GenBank/DDBJ whole genome shotgun (WGS) entry which is preliminary data.</text>
</comment>
<dbReference type="PANTHER" id="PTHR13073:SF0">
    <property type="entry name" value="BIOGENESIS OF LYSOSOME-RELATED ORGANELLES COMPLEX 1 SUBUNIT 1"/>
    <property type="match status" value="1"/>
</dbReference>
<dbReference type="InterPro" id="IPR009395">
    <property type="entry name" value="BLOC1S1"/>
</dbReference>
<evidence type="ECO:0000256" key="1">
    <source>
        <dbReference type="ARBA" id="ARBA00007133"/>
    </source>
</evidence>
<dbReference type="PANTHER" id="PTHR13073">
    <property type="entry name" value="BLOC-1 COMPLEX SUBUNIT 1"/>
    <property type="match status" value="1"/>
</dbReference>
<dbReference type="EMBL" id="CAXLJL010000745">
    <property type="protein sequence ID" value="CAL5140573.1"/>
    <property type="molecule type" value="Genomic_DNA"/>
</dbReference>
<gene>
    <name evidence="5" type="ORF">CDAUBV1_LOCUS15880</name>
</gene>
<dbReference type="Pfam" id="PF06320">
    <property type="entry name" value="GCN5L1"/>
    <property type="match status" value="1"/>
</dbReference>
<dbReference type="Proteomes" id="UP001497525">
    <property type="component" value="Unassembled WGS sequence"/>
</dbReference>
<organism evidence="5 6">
    <name type="scientific">Calicophoron daubneyi</name>
    <name type="common">Rumen fluke</name>
    <name type="synonym">Paramphistomum daubneyi</name>
    <dbReference type="NCBI Taxonomy" id="300641"/>
    <lineage>
        <taxon>Eukaryota</taxon>
        <taxon>Metazoa</taxon>
        <taxon>Spiralia</taxon>
        <taxon>Lophotrochozoa</taxon>
        <taxon>Platyhelminthes</taxon>
        <taxon>Trematoda</taxon>
        <taxon>Digenea</taxon>
        <taxon>Plagiorchiida</taxon>
        <taxon>Pronocephalata</taxon>
        <taxon>Paramphistomoidea</taxon>
        <taxon>Paramphistomidae</taxon>
        <taxon>Calicophoron</taxon>
    </lineage>
</organism>
<proteinExistence type="inferred from homology"/>
<dbReference type="GO" id="GO:0031083">
    <property type="term" value="C:BLOC-1 complex"/>
    <property type="evidence" value="ECO:0007669"/>
    <property type="project" value="InterPro"/>
</dbReference>
<feature type="coiled-coil region" evidence="3">
    <location>
        <begin position="46"/>
        <end position="73"/>
    </location>
</feature>
<accession>A0AAV2TUN9</accession>
<evidence type="ECO:0000256" key="3">
    <source>
        <dbReference type="SAM" id="Coils"/>
    </source>
</evidence>
<keyword evidence="3" id="KW-0175">Coiled coil</keyword>
<evidence type="ECO:0000256" key="4">
    <source>
        <dbReference type="SAM" id="MobiDB-lite"/>
    </source>
</evidence>
<feature type="region of interest" description="Disordered" evidence="4">
    <location>
        <begin position="122"/>
        <end position="141"/>
    </location>
</feature>
<evidence type="ECO:0000256" key="2">
    <source>
        <dbReference type="ARBA" id="ARBA00019577"/>
    </source>
</evidence>
<comment type="similarity">
    <text evidence="1">Belongs to the BLOC1S1 family.</text>
</comment>
<dbReference type="GO" id="GO:0016197">
    <property type="term" value="P:endosomal transport"/>
    <property type="evidence" value="ECO:0007669"/>
    <property type="project" value="TreeGrafter"/>
</dbReference>
<evidence type="ECO:0000313" key="5">
    <source>
        <dbReference type="EMBL" id="CAL5140573.1"/>
    </source>
</evidence>
<evidence type="ECO:0000313" key="6">
    <source>
        <dbReference type="Proteomes" id="UP001497525"/>
    </source>
</evidence>